<sequence>MMTVSYDQRSYLRLQDKLQVLMLPKEGRKKILTEIGKYEKKKTKKDIRSQQSPSGTKWKKRERGNKKMFKKLPKHLKYAQSRNNWEMDFGWLNSIGYVANYHQEGLPQKFRAKEMWKENKKNNRPDPRKTPATRQQAKDLKKLGYKISKYKMTEQDEKDHSREIDKKRREILKKNGGFHNPDKFKYKKVSPTIKWIVANMNMAAANKAIADLEGRKIRNAWQIERPKRELLGVSPRRVAMIIKKELKRQSAS</sequence>
<feature type="region of interest" description="Disordered" evidence="1">
    <location>
        <begin position="117"/>
        <end position="138"/>
    </location>
</feature>
<accession>A0A5Q0TC95</accession>
<evidence type="ECO:0000313" key="2">
    <source>
        <dbReference type="EMBL" id="QGA64758.1"/>
    </source>
</evidence>
<evidence type="ECO:0000256" key="1">
    <source>
        <dbReference type="SAM" id="MobiDB-lite"/>
    </source>
</evidence>
<gene>
    <name evidence="2" type="ORF">GFB47_04680</name>
</gene>
<protein>
    <submittedName>
        <fullName evidence="2">Phage virion morphogenesis protein</fullName>
    </submittedName>
</protein>
<organism evidence="2 3">
    <name type="scientific">Vibrio algicola</name>
    <dbReference type="NCBI Taxonomy" id="2662262"/>
    <lineage>
        <taxon>Bacteria</taxon>
        <taxon>Pseudomonadati</taxon>
        <taxon>Pseudomonadota</taxon>
        <taxon>Gammaproteobacteria</taxon>
        <taxon>Vibrionales</taxon>
        <taxon>Vibrionaceae</taxon>
        <taxon>Vibrio</taxon>
    </lineage>
</organism>
<reference evidence="2 3" key="1">
    <citation type="submission" date="2019-10" db="EMBL/GenBank/DDBJ databases">
        <title>Vibrio sp. nov., isolated from Coralline algae surface.</title>
        <authorList>
            <person name="Geng Y."/>
            <person name="Zhang X."/>
        </authorList>
    </citation>
    <scope>NUCLEOTIDE SEQUENCE [LARGE SCALE GENOMIC DNA]</scope>
    <source>
        <strain evidence="2 3">SM1977</strain>
    </source>
</reference>
<keyword evidence="3" id="KW-1185">Reference proteome</keyword>
<dbReference type="RefSeq" id="WP_153446909.1">
    <property type="nucleotide sequence ID" value="NZ_CP045699.1"/>
</dbReference>
<name>A0A5Q0TC95_9VIBR</name>
<evidence type="ECO:0000313" key="3">
    <source>
        <dbReference type="Proteomes" id="UP000348942"/>
    </source>
</evidence>
<dbReference type="EMBL" id="CP045699">
    <property type="protein sequence ID" value="QGA64758.1"/>
    <property type="molecule type" value="Genomic_DNA"/>
</dbReference>
<dbReference type="InterPro" id="IPR006522">
    <property type="entry name" value="Phage_virion_morphogenesis"/>
</dbReference>
<feature type="compositionally biased region" description="Basic residues" evidence="1">
    <location>
        <begin position="57"/>
        <end position="70"/>
    </location>
</feature>
<feature type="region of interest" description="Disordered" evidence="1">
    <location>
        <begin position="39"/>
        <end position="70"/>
    </location>
</feature>
<dbReference type="Pfam" id="PF05069">
    <property type="entry name" value="Phage_tail_S"/>
    <property type="match status" value="1"/>
</dbReference>
<proteinExistence type="predicted"/>
<dbReference type="Proteomes" id="UP000348942">
    <property type="component" value="Chromosome 1"/>
</dbReference>
<dbReference type="NCBIfam" id="TIGR01635">
    <property type="entry name" value="tail_comp_S"/>
    <property type="match status" value="1"/>
</dbReference>
<feature type="compositionally biased region" description="Basic and acidic residues" evidence="1">
    <location>
        <begin position="117"/>
        <end position="129"/>
    </location>
</feature>
<dbReference type="AlphaFoldDB" id="A0A5Q0TC95"/>